<proteinExistence type="predicted"/>
<evidence type="ECO:0000313" key="3">
    <source>
        <dbReference type="Proteomes" id="UP000008311"/>
    </source>
</evidence>
<dbReference type="AlphaFoldDB" id="B9TPS8"/>
<organism evidence="2 3">
    <name type="scientific">Ricinus communis</name>
    <name type="common">Castor bean</name>
    <dbReference type="NCBI Taxonomy" id="3988"/>
    <lineage>
        <taxon>Eukaryota</taxon>
        <taxon>Viridiplantae</taxon>
        <taxon>Streptophyta</taxon>
        <taxon>Embryophyta</taxon>
        <taxon>Tracheophyta</taxon>
        <taxon>Spermatophyta</taxon>
        <taxon>Magnoliopsida</taxon>
        <taxon>eudicotyledons</taxon>
        <taxon>Gunneridae</taxon>
        <taxon>Pentapetalae</taxon>
        <taxon>rosids</taxon>
        <taxon>fabids</taxon>
        <taxon>Malpighiales</taxon>
        <taxon>Euphorbiaceae</taxon>
        <taxon>Acalyphoideae</taxon>
        <taxon>Acalypheae</taxon>
        <taxon>Ricinus</taxon>
    </lineage>
</organism>
<sequence>MTGRRHDDQFIHHPRLHLDIIGVARPLDQTRIDLEIDHRIDDVSRIGHQRAHPRARVILAVGRDHGRQHVAADGGGGADMQFTARLRITELALDGLRGVEHVARLRQQLAAAVIEHQALADAIEQLHPQQMLQLIERRTGSRLRQGHQVRRRGGRAGLRHGQEDLQLPQCDFHVLRSGKTTRSTN</sequence>
<reference evidence="3" key="1">
    <citation type="journal article" date="2010" name="Nat. Biotechnol.">
        <title>Draft genome sequence of the oilseed species Ricinus communis.</title>
        <authorList>
            <person name="Chan A.P."/>
            <person name="Crabtree J."/>
            <person name="Zhao Q."/>
            <person name="Lorenzi H."/>
            <person name="Orvis J."/>
            <person name="Puiu D."/>
            <person name="Melake-Berhan A."/>
            <person name="Jones K.M."/>
            <person name="Redman J."/>
            <person name="Chen G."/>
            <person name="Cahoon E.B."/>
            <person name="Gedil M."/>
            <person name="Stanke M."/>
            <person name="Haas B.J."/>
            <person name="Wortman J.R."/>
            <person name="Fraser-Liggett C.M."/>
            <person name="Ravel J."/>
            <person name="Rabinowicz P.D."/>
        </authorList>
    </citation>
    <scope>NUCLEOTIDE SEQUENCE [LARGE SCALE GENOMIC DNA]</scope>
    <source>
        <strain evidence="3">cv. Hale</strain>
    </source>
</reference>
<keyword evidence="3" id="KW-1185">Reference proteome</keyword>
<gene>
    <name evidence="2" type="ORF">RCOM_2044690</name>
</gene>
<protein>
    <submittedName>
        <fullName evidence="2">Uncharacterized protein</fullName>
    </submittedName>
</protein>
<name>B9TPS8_RICCO</name>
<dbReference type="Proteomes" id="UP000008311">
    <property type="component" value="Unassembled WGS sequence"/>
</dbReference>
<feature type="region of interest" description="Disordered" evidence="1">
    <location>
        <begin position="143"/>
        <end position="162"/>
    </location>
</feature>
<accession>B9TPS8</accession>
<dbReference type="EMBL" id="EQ996748">
    <property type="protein sequence ID" value="EEF22136.1"/>
    <property type="molecule type" value="Genomic_DNA"/>
</dbReference>
<evidence type="ECO:0000256" key="1">
    <source>
        <dbReference type="SAM" id="MobiDB-lite"/>
    </source>
</evidence>
<evidence type="ECO:0000313" key="2">
    <source>
        <dbReference type="EMBL" id="EEF22136.1"/>
    </source>
</evidence>
<feature type="compositionally biased region" description="Basic residues" evidence="1">
    <location>
        <begin position="143"/>
        <end position="158"/>
    </location>
</feature>
<dbReference type="InParanoid" id="B9TPS8"/>